<protein>
    <recommendedName>
        <fullName evidence="3">Methane oxygenase PmoA</fullName>
    </recommendedName>
</protein>
<dbReference type="AlphaFoldDB" id="A0A0D8JBS1"/>
<organism evidence="1 2">
    <name type="scientific">Draconibacterium sediminis</name>
    <dbReference type="NCBI Taxonomy" id="1544798"/>
    <lineage>
        <taxon>Bacteria</taxon>
        <taxon>Pseudomonadati</taxon>
        <taxon>Bacteroidota</taxon>
        <taxon>Bacteroidia</taxon>
        <taxon>Marinilabiliales</taxon>
        <taxon>Prolixibacteraceae</taxon>
        <taxon>Draconibacterium</taxon>
    </lineage>
</organism>
<evidence type="ECO:0000313" key="1">
    <source>
        <dbReference type="EMBL" id="KJF44352.1"/>
    </source>
</evidence>
<dbReference type="Pfam" id="PF14100">
    <property type="entry name" value="DUF6807"/>
    <property type="match status" value="1"/>
</dbReference>
<evidence type="ECO:0008006" key="3">
    <source>
        <dbReference type="Google" id="ProtNLM"/>
    </source>
</evidence>
<dbReference type="EMBL" id="JRHC01000001">
    <property type="protein sequence ID" value="KJF44352.1"/>
    <property type="molecule type" value="Genomic_DNA"/>
</dbReference>
<accession>A0A0D8JBS1</accession>
<proteinExistence type="predicted"/>
<gene>
    <name evidence="1" type="ORF">LH29_02280</name>
</gene>
<evidence type="ECO:0000313" key="2">
    <source>
        <dbReference type="Proteomes" id="UP000032544"/>
    </source>
</evidence>
<comment type="caution">
    <text evidence="1">The sequence shown here is derived from an EMBL/GenBank/DDBJ whole genome shotgun (WGS) entry which is preliminary data.</text>
</comment>
<keyword evidence="2" id="KW-1185">Reference proteome</keyword>
<dbReference type="InterPro" id="IPR029475">
    <property type="entry name" value="DUF6807"/>
</dbReference>
<sequence length="339" mass="37953">MAITAGSLLLFSNCNSQQTIDIKVDEAAKKIDVNIDGKLFTSYIYPDNIMKPVLWPVMSPAGNMLTRSFPLINKEGDRTDHPHHVGIWLNYGDVNGLDFWNNSEAIPADKKVDYGVIYHQSVKKAKGGKGKAVLETESVWKSPDNTAMLSDDTEFTFTVKENIRIIDRTTTLKALIDEVKFTDNKEGMFAIRVARELELPSDKPTKLMDSYGVITEVKNMDNTYVKGNYRSAEGVEGGEVWGTRCRWMKLSSEIKGEPVSLVIIDHPKNVGYPTYWHARDYGLFAANTLGQKIFSNGENELNFSLKKGDSVTFKYRLVVAAADLSDDEINKLADEYAGK</sequence>
<reference evidence="1 2" key="1">
    <citation type="submission" date="2014-09" db="EMBL/GenBank/DDBJ databases">
        <title>Draft Genome Sequence of Draconibacterium sp. JN14CK-3.</title>
        <authorList>
            <person name="Dong C."/>
            <person name="Lai Q."/>
            <person name="Shao Z."/>
        </authorList>
    </citation>
    <scope>NUCLEOTIDE SEQUENCE [LARGE SCALE GENOMIC DNA]</scope>
    <source>
        <strain evidence="1 2">JN14CK-3</strain>
    </source>
</reference>
<name>A0A0D8JBS1_9BACT</name>
<dbReference type="STRING" id="1544798.LH29_02280"/>
<dbReference type="OrthoDB" id="2540540at2"/>
<dbReference type="PATRIC" id="fig|1544798.3.peg.474"/>
<dbReference type="Proteomes" id="UP000032544">
    <property type="component" value="Unassembled WGS sequence"/>
</dbReference>